<dbReference type="Pfam" id="PF09348">
    <property type="entry name" value="DUF1990"/>
    <property type="match status" value="1"/>
</dbReference>
<dbReference type="RefSeq" id="WP_074712623.1">
    <property type="nucleotide sequence ID" value="NZ_FNTV01000001.1"/>
</dbReference>
<proteinExistence type="predicted"/>
<feature type="domain" description="DUF1990" evidence="1">
    <location>
        <begin position="27"/>
        <end position="183"/>
    </location>
</feature>
<dbReference type="PANTHER" id="PTHR34202">
    <property type="entry name" value="UPF0548 PROTEIN"/>
    <property type="match status" value="1"/>
</dbReference>
<sequence length="192" mass="20300">MSPRASRGRLDYPYQGLTRQIAQAAADVDHWPAGFSHVDKTLSVGRGLEVFNALAEGIMTWEIQRRAGLHVKAPARAAVGAHIVSGFGVGNLRLPVPCEVVWALEPTLMDGPGGQEVTMAGFGYGTLPGHPALGEEAFIAMLMPDGGVDFRLLAFSRPAGLIYTLGSPVTKLTQAGVTRSYQQAARTLAGGF</sequence>
<dbReference type="EMBL" id="FNTV01000001">
    <property type="protein sequence ID" value="SEE97494.1"/>
    <property type="molecule type" value="Genomic_DNA"/>
</dbReference>
<evidence type="ECO:0000313" key="3">
    <source>
        <dbReference type="Proteomes" id="UP000182725"/>
    </source>
</evidence>
<protein>
    <submittedName>
        <fullName evidence="2">Uncharacterized protein, UPF0548 family</fullName>
    </submittedName>
</protein>
<name>A0A1H5N7I4_9MICC</name>
<gene>
    <name evidence="2" type="ORF">SAMN04489740_3453</name>
</gene>
<dbReference type="Proteomes" id="UP000182725">
    <property type="component" value="Unassembled WGS sequence"/>
</dbReference>
<dbReference type="InterPro" id="IPR018960">
    <property type="entry name" value="DUF1990"/>
</dbReference>
<dbReference type="AlphaFoldDB" id="A0A1H5N7I4"/>
<organism evidence="2 3">
    <name type="scientific">Arthrobacter alpinus</name>
    <dbReference type="NCBI Taxonomy" id="656366"/>
    <lineage>
        <taxon>Bacteria</taxon>
        <taxon>Bacillati</taxon>
        <taxon>Actinomycetota</taxon>
        <taxon>Actinomycetes</taxon>
        <taxon>Micrococcales</taxon>
        <taxon>Micrococcaceae</taxon>
        <taxon>Arthrobacter</taxon>
    </lineage>
</organism>
<evidence type="ECO:0000259" key="1">
    <source>
        <dbReference type="Pfam" id="PF09348"/>
    </source>
</evidence>
<reference evidence="2 3" key="1">
    <citation type="submission" date="2016-10" db="EMBL/GenBank/DDBJ databases">
        <authorList>
            <person name="de Groot N.N."/>
        </authorList>
    </citation>
    <scope>NUCLEOTIDE SEQUENCE [LARGE SCALE GENOMIC DNA]</scope>
    <source>
        <strain evidence="2 3">DSM 22274</strain>
    </source>
</reference>
<dbReference type="PANTHER" id="PTHR34202:SF1">
    <property type="entry name" value="UPF0548 PROTEIN"/>
    <property type="match status" value="1"/>
</dbReference>
<dbReference type="InterPro" id="IPR014457">
    <property type="entry name" value="UCP010260"/>
</dbReference>
<accession>A0A1H5N7I4</accession>
<dbReference type="PIRSF" id="PIRSF010260">
    <property type="entry name" value="UCP010260"/>
    <property type="match status" value="1"/>
</dbReference>
<evidence type="ECO:0000313" key="2">
    <source>
        <dbReference type="EMBL" id="SEE97494.1"/>
    </source>
</evidence>